<sequence length="179" mass="20171">MREFALPGQTYYLEMTEPKPADAAPFMNEDAQLVELVPSDPAVNRRFYLSVGGPWQWTDKADWSDDRWRAYVNGLGEAPEPAVEPQERIITSVLHVAGREAGYFELSVVGDQVEIRYFGLLPWAFGQGLGRPLLSAAIARGWRAGARRLWVHTCDKDHPAALPNYQKCGFSLYKTVDEQ</sequence>
<dbReference type="GO" id="GO:0016747">
    <property type="term" value="F:acyltransferase activity, transferring groups other than amino-acyl groups"/>
    <property type="evidence" value="ECO:0007669"/>
    <property type="project" value="InterPro"/>
</dbReference>
<dbReference type="CDD" id="cd04301">
    <property type="entry name" value="NAT_SF"/>
    <property type="match status" value="1"/>
</dbReference>
<evidence type="ECO:0000313" key="2">
    <source>
        <dbReference type="EMBL" id="MBB3169193.1"/>
    </source>
</evidence>
<organism evidence="2 3">
    <name type="scientific">Simiduia aestuariiviva</name>
    <dbReference type="NCBI Taxonomy" id="1510459"/>
    <lineage>
        <taxon>Bacteria</taxon>
        <taxon>Pseudomonadati</taxon>
        <taxon>Pseudomonadota</taxon>
        <taxon>Gammaproteobacteria</taxon>
        <taxon>Cellvibrionales</taxon>
        <taxon>Cellvibrionaceae</taxon>
        <taxon>Simiduia</taxon>
    </lineage>
</organism>
<feature type="domain" description="N-acetyltransferase" evidence="1">
    <location>
        <begin position="31"/>
        <end position="179"/>
    </location>
</feature>
<dbReference type="PROSITE" id="PS51186">
    <property type="entry name" value="GNAT"/>
    <property type="match status" value="1"/>
</dbReference>
<dbReference type="Gene3D" id="3.40.630.30">
    <property type="match status" value="1"/>
</dbReference>
<dbReference type="EMBL" id="JACHXZ010000003">
    <property type="protein sequence ID" value="MBB3169193.1"/>
    <property type="molecule type" value="Genomic_DNA"/>
</dbReference>
<dbReference type="Proteomes" id="UP000559987">
    <property type="component" value="Unassembled WGS sequence"/>
</dbReference>
<keyword evidence="3" id="KW-1185">Reference proteome</keyword>
<dbReference type="Pfam" id="PF00583">
    <property type="entry name" value="Acetyltransf_1"/>
    <property type="match status" value="1"/>
</dbReference>
<evidence type="ECO:0000259" key="1">
    <source>
        <dbReference type="PROSITE" id="PS51186"/>
    </source>
</evidence>
<name>A0A839UN89_9GAMM</name>
<keyword evidence="2" id="KW-0808">Transferase</keyword>
<accession>A0A839UN89</accession>
<comment type="caution">
    <text evidence="2">The sequence shown here is derived from an EMBL/GenBank/DDBJ whole genome shotgun (WGS) entry which is preliminary data.</text>
</comment>
<dbReference type="AlphaFoldDB" id="A0A839UN89"/>
<dbReference type="RefSeq" id="WP_221197266.1">
    <property type="nucleotide sequence ID" value="NZ_JACHXZ010000003.1"/>
</dbReference>
<evidence type="ECO:0000313" key="3">
    <source>
        <dbReference type="Proteomes" id="UP000559987"/>
    </source>
</evidence>
<protein>
    <submittedName>
        <fullName evidence="2">GNAT superfamily N-acetyltransferase</fullName>
    </submittedName>
</protein>
<dbReference type="InterPro" id="IPR016181">
    <property type="entry name" value="Acyl_CoA_acyltransferase"/>
</dbReference>
<dbReference type="SUPFAM" id="SSF55729">
    <property type="entry name" value="Acyl-CoA N-acyltransferases (Nat)"/>
    <property type="match status" value="1"/>
</dbReference>
<reference evidence="2 3" key="1">
    <citation type="submission" date="2020-08" db="EMBL/GenBank/DDBJ databases">
        <title>Genomic Encyclopedia of Type Strains, Phase III (KMG-III): the genomes of soil and plant-associated and newly described type strains.</title>
        <authorList>
            <person name="Whitman W."/>
        </authorList>
    </citation>
    <scope>NUCLEOTIDE SEQUENCE [LARGE SCALE GENOMIC DNA]</scope>
    <source>
        <strain evidence="2 3">CECT 8571</strain>
    </source>
</reference>
<dbReference type="InterPro" id="IPR000182">
    <property type="entry name" value="GNAT_dom"/>
</dbReference>
<gene>
    <name evidence="2" type="ORF">FHS30_002401</name>
</gene>
<proteinExistence type="predicted"/>